<proteinExistence type="predicted"/>
<evidence type="ECO:0000313" key="3">
    <source>
        <dbReference type="Proteomes" id="UP000287247"/>
    </source>
</evidence>
<accession>A0A401IM24</accession>
<evidence type="ECO:0000256" key="1">
    <source>
        <dbReference type="SAM" id="MobiDB-lite"/>
    </source>
</evidence>
<comment type="caution">
    <text evidence="2">The sequence shown here is derived from an EMBL/GenBank/DDBJ whole genome shotgun (WGS) entry which is preliminary data.</text>
</comment>
<reference evidence="3" key="1">
    <citation type="submission" date="2017-05" db="EMBL/GenBank/DDBJ databases">
        <title>Physiological properties and genetic analysis related to exopolysaccharide production of fresh-water unicellular cyanobacterium Aphanothece sacrum, Suizenji Nori, that has been cultured as a food source in Japan.</title>
        <authorList>
            <person name="Kanesaki Y."/>
            <person name="Yoshikawa S."/>
            <person name="Ohki K."/>
        </authorList>
    </citation>
    <scope>NUCLEOTIDE SEQUENCE [LARGE SCALE GENOMIC DNA]</scope>
    <source>
        <strain evidence="3">FPU1</strain>
    </source>
</reference>
<gene>
    <name evidence="2" type="ORF">AsFPU1_3724</name>
</gene>
<evidence type="ECO:0000313" key="2">
    <source>
        <dbReference type="EMBL" id="GBF82296.1"/>
    </source>
</evidence>
<dbReference type="AlphaFoldDB" id="A0A401IM24"/>
<dbReference type="EMBL" id="BDQK01000016">
    <property type="protein sequence ID" value="GBF82296.1"/>
    <property type="molecule type" value="Genomic_DNA"/>
</dbReference>
<dbReference type="Proteomes" id="UP000287247">
    <property type="component" value="Unassembled WGS sequence"/>
</dbReference>
<sequence>MQQQETQQTIQSSLLPESSSFSESLKDLVVNVNSLAHQCEGDSQKLLALLRILETLHREIRSDMFEPSLPNTRNSLYEILREIEETGGWPYIERMKLQTLIQCLSEETPPNTELQETR</sequence>
<keyword evidence="3" id="KW-1185">Reference proteome</keyword>
<name>A0A401IM24_APHSA</name>
<feature type="region of interest" description="Disordered" evidence="1">
    <location>
        <begin position="1"/>
        <end position="20"/>
    </location>
</feature>
<protein>
    <submittedName>
        <fullName evidence="2">Uncharacterized protein</fullName>
    </submittedName>
</protein>
<organism evidence="2 3">
    <name type="scientific">Aphanothece sacrum FPU1</name>
    <dbReference type="NCBI Taxonomy" id="1920663"/>
    <lineage>
        <taxon>Bacteria</taxon>
        <taxon>Bacillati</taxon>
        <taxon>Cyanobacteriota</taxon>
        <taxon>Cyanophyceae</taxon>
        <taxon>Oscillatoriophycideae</taxon>
        <taxon>Chroococcales</taxon>
        <taxon>Aphanothecaceae</taxon>
        <taxon>Aphanothece</taxon>
    </lineage>
</organism>